<evidence type="ECO:0000313" key="2">
    <source>
        <dbReference type="Proteomes" id="UP001515480"/>
    </source>
</evidence>
<dbReference type="EMBL" id="JBGBPQ010000006">
    <property type="protein sequence ID" value="KAL1522733.1"/>
    <property type="molecule type" value="Genomic_DNA"/>
</dbReference>
<dbReference type="AlphaFoldDB" id="A0AB34JNX7"/>
<proteinExistence type="predicted"/>
<organism evidence="1 2">
    <name type="scientific">Prymnesium parvum</name>
    <name type="common">Toxic golden alga</name>
    <dbReference type="NCBI Taxonomy" id="97485"/>
    <lineage>
        <taxon>Eukaryota</taxon>
        <taxon>Haptista</taxon>
        <taxon>Haptophyta</taxon>
        <taxon>Prymnesiophyceae</taxon>
        <taxon>Prymnesiales</taxon>
        <taxon>Prymnesiaceae</taxon>
        <taxon>Prymnesium</taxon>
    </lineage>
</organism>
<protein>
    <submittedName>
        <fullName evidence="1">Uncharacterized protein</fullName>
    </submittedName>
</protein>
<reference evidence="1 2" key="1">
    <citation type="journal article" date="2024" name="Science">
        <title>Giant polyketide synthase enzymes in the biosynthesis of giant marine polyether toxins.</title>
        <authorList>
            <person name="Fallon T.R."/>
            <person name="Shende V.V."/>
            <person name="Wierzbicki I.H."/>
            <person name="Pendleton A.L."/>
            <person name="Watervoot N.F."/>
            <person name="Auber R.P."/>
            <person name="Gonzalez D.J."/>
            <person name="Wisecaver J.H."/>
            <person name="Moore B.S."/>
        </authorList>
    </citation>
    <scope>NUCLEOTIDE SEQUENCE [LARGE SCALE GENOMIC DNA]</scope>
    <source>
        <strain evidence="1 2">12B1</strain>
    </source>
</reference>
<name>A0AB34JNX7_PRYPA</name>
<gene>
    <name evidence="1" type="ORF">AB1Y20_017707</name>
</gene>
<comment type="caution">
    <text evidence="1">The sequence shown here is derived from an EMBL/GenBank/DDBJ whole genome shotgun (WGS) entry which is preliminary data.</text>
</comment>
<keyword evidence="2" id="KW-1185">Reference proteome</keyword>
<sequence length="300" mass="31873">MRPPLASLNNLAVSIDRPTCSALDRRALVRSVLSVSLLSLPLGPSLSLPVWADEPMKTSSSFNSLQDLTGQISQNLGAGTISGKSRPETGCILLDEVQATGNPKEPTITAELVTNGGVVATVAFQAPWPIARGMYYDVEARSQEGDSAFVHVRSLPDGKSLMSVPSSYLTSSVFSSYGRFGAYGAATDVKVLSDVTKKDTRFLEVAFSVLSQGGAEGPRKAVIAAIQPEGSTDAVMLVSSASSLRWRKGAESQVRRAAESFRIVSARSSNIRRAASSDFRFEERGGLAKGARDTVLDELN</sequence>
<dbReference type="Proteomes" id="UP001515480">
    <property type="component" value="Unassembled WGS sequence"/>
</dbReference>
<evidence type="ECO:0000313" key="1">
    <source>
        <dbReference type="EMBL" id="KAL1522733.1"/>
    </source>
</evidence>
<accession>A0AB34JNX7</accession>